<dbReference type="AlphaFoldDB" id="A0A4D7DU77"/>
<gene>
    <name evidence="1" type="ORF">CFBP5473_13575</name>
    <name evidence="2" type="ORF">J5285_06160</name>
</gene>
<accession>A0A4D7DU77</accession>
<dbReference type="Proteomes" id="UP000298545">
    <property type="component" value="Chromosome circular"/>
</dbReference>
<name>A0A4D7DU77_9HYPH</name>
<dbReference type="Proteomes" id="UP000826513">
    <property type="component" value="Chromosome 1"/>
</dbReference>
<evidence type="ECO:0000313" key="1">
    <source>
        <dbReference type="EMBL" id="QCI98834.1"/>
    </source>
</evidence>
<sequence>MTTSKDALAFDAHGHRPMSEGKIDEIAAVTILKNKTHTHTNSGIYTVFVLGEELSEQFRNVEDARAAGQKAFASRVSSLLSDDIIVATMKSVAPRPFHTAHFIDALRSARPELWKSLVTRYGEGGQGAGTHYSAFSAVAHALHRAASRGVLVKLENYVTAPPDLKWGSPVIRLRPY</sequence>
<dbReference type="OrthoDB" id="9802640at2"/>
<dbReference type="EMBL" id="CP072167">
    <property type="protein sequence ID" value="QYA08279.1"/>
    <property type="molecule type" value="Genomic_DNA"/>
</dbReference>
<dbReference type="EMBL" id="CP039691">
    <property type="protein sequence ID" value="QCI98834.1"/>
    <property type="molecule type" value="Genomic_DNA"/>
</dbReference>
<reference evidence="2 4" key="2">
    <citation type="submission" date="2021-03" db="EMBL/GenBank/DDBJ databases">
        <title>Rapid diversification of plasmids in a genus of pathogenic and nitrogen fixing bacteria.</title>
        <authorList>
            <person name="Weisberg A.J."/>
            <person name="Miller M."/>
            <person name="Ream W."/>
            <person name="Grunwald N.J."/>
            <person name="Chang J.H."/>
        </authorList>
    </citation>
    <scope>NUCLEOTIDE SEQUENCE [LARGE SCALE GENOMIC DNA]</scope>
    <source>
        <strain evidence="2 4">AF3.44</strain>
    </source>
</reference>
<protein>
    <submittedName>
        <fullName evidence="1">Uncharacterized protein</fullName>
    </submittedName>
</protein>
<evidence type="ECO:0000313" key="2">
    <source>
        <dbReference type="EMBL" id="QYA08279.1"/>
    </source>
</evidence>
<proteinExistence type="predicted"/>
<evidence type="ECO:0000313" key="4">
    <source>
        <dbReference type="Proteomes" id="UP000826513"/>
    </source>
</evidence>
<keyword evidence="4" id="KW-1185">Reference proteome</keyword>
<dbReference type="KEGG" id="alf:CFBP5473_13575"/>
<reference evidence="1 3" key="1">
    <citation type="submission" date="2019-04" db="EMBL/GenBank/DDBJ databases">
        <title>Complete genome sequence of Agrobacterium larrymoorei CFBP5473.</title>
        <authorList>
            <person name="Haryono M."/>
            <person name="Chou L."/>
            <person name="Lin Y.-C."/>
            <person name="Lai E.-M."/>
            <person name="Kuo C.-H."/>
        </authorList>
    </citation>
    <scope>NUCLEOTIDE SEQUENCE [LARGE SCALE GENOMIC DNA]</scope>
    <source>
        <strain evidence="1 3">CFBP5473</strain>
    </source>
</reference>
<evidence type="ECO:0000313" key="3">
    <source>
        <dbReference type="Proteomes" id="UP000298545"/>
    </source>
</evidence>
<dbReference type="RefSeq" id="WP_136954368.1">
    <property type="nucleotide sequence ID" value="NZ_CP039691.1"/>
</dbReference>
<organism evidence="1 3">
    <name type="scientific">Agrobacterium larrymoorei</name>
    <dbReference type="NCBI Taxonomy" id="160699"/>
    <lineage>
        <taxon>Bacteria</taxon>
        <taxon>Pseudomonadati</taxon>
        <taxon>Pseudomonadota</taxon>
        <taxon>Alphaproteobacteria</taxon>
        <taxon>Hyphomicrobiales</taxon>
        <taxon>Rhizobiaceae</taxon>
        <taxon>Rhizobium/Agrobacterium group</taxon>
        <taxon>Agrobacterium</taxon>
    </lineage>
</organism>